<dbReference type="PANTHER" id="PTHR33337">
    <property type="entry name" value="GFA DOMAIN-CONTAINING PROTEIN"/>
    <property type="match status" value="1"/>
</dbReference>
<feature type="domain" description="CENP-V/GFA" evidence="5">
    <location>
        <begin position="6"/>
        <end position="121"/>
    </location>
</feature>
<evidence type="ECO:0000256" key="4">
    <source>
        <dbReference type="ARBA" id="ARBA00023239"/>
    </source>
</evidence>
<dbReference type="InterPro" id="IPR006913">
    <property type="entry name" value="CENP-V/GFA"/>
</dbReference>
<gene>
    <name evidence="6" type="ORF">METZ01_LOCUS3979</name>
</gene>
<dbReference type="EMBL" id="UINC01000207">
    <property type="protein sequence ID" value="SUZ51125.1"/>
    <property type="molecule type" value="Genomic_DNA"/>
</dbReference>
<proteinExistence type="inferred from homology"/>
<dbReference type="Gene3D" id="3.90.1590.10">
    <property type="entry name" value="glutathione-dependent formaldehyde- activating enzyme (gfa)"/>
    <property type="match status" value="1"/>
</dbReference>
<organism evidence="6">
    <name type="scientific">marine metagenome</name>
    <dbReference type="NCBI Taxonomy" id="408172"/>
    <lineage>
        <taxon>unclassified sequences</taxon>
        <taxon>metagenomes</taxon>
        <taxon>ecological metagenomes</taxon>
    </lineage>
</organism>
<keyword evidence="2" id="KW-0479">Metal-binding</keyword>
<evidence type="ECO:0000256" key="3">
    <source>
        <dbReference type="ARBA" id="ARBA00022833"/>
    </source>
</evidence>
<dbReference type="InterPro" id="IPR011057">
    <property type="entry name" value="Mss4-like_sf"/>
</dbReference>
<dbReference type="SUPFAM" id="SSF51316">
    <property type="entry name" value="Mss4-like"/>
    <property type="match status" value="1"/>
</dbReference>
<evidence type="ECO:0000256" key="2">
    <source>
        <dbReference type="ARBA" id="ARBA00022723"/>
    </source>
</evidence>
<sequence>MANKTLNGECLCGEISWQMSGPFEFFGMCQCSRCRKVTGAAFATNLFVKPEQFIWLKGENNRNEYLLPKPNTFGNASCKTCGSRVPRNTARGWVLVPLGSTMELPGIKPTLVCPDDHTEWFTTLESTITE</sequence>
<evidence type="ECO:0000259" key="5">
    <source>
        <dbReference type="PROSITE" id="PS51891"/>
    </source>
</evidence>
<dbReference type="AlphaFoldDB" id="A0A381N9E1"/>
<keyword evidence="4" id="KW-0456">Lyase</keyword>
<evidence type="ECO:0000313" key="6">
    <source>
        <dbReference type="EMBL" id="SUZ51125.1"/>
    </source>
</evidence>
<evidence type="ECO:0000256" key="1">
    <source>
        <dbReference type="ARBA" id="ARBA00005495"/>
    </source>
</evidence>
<dbReference type="GO" id="GO:0016846">
    <property type="term" value="F:carbon-sulfur lyase activity"/>
    <property type="evidence" value="ECO:0007669"/>
    <property type="project" value="InterPro"/>
</dbReference>
<accession>A0A381N9E1</accession>
<name>A0A381N9E1_9ZZZZ</name>
<dbReference type="GO" id="GO:0046872">
    <property type="term" value="F:metal ion binding"/>
    <property type="evidence" value="ECO:0007669"/>
    <property type="project" value="UniProtKB-KW"/>
</dbReference>
<dbReference type="Pfam" id="PF04828">
    <property type="entry name" value="GFA"/>
    <property type="match status" value="1"/>
</dbReference>
<dbReference type="PROSITE" id="PS51891">
    <property type="entry name" value="CENP_V_GFA"/>
    <property type="match status" value="1"/>
</dbReference>
<dbReference type="PANTHER" id="PTHR33337:SF40">
    <property type="entry name" value="CENP-V_GFA DOMAIN-CONTAINING PROTEIN-RELATED"/>
    <property type="match status" value="1"/>
</dbReference>
<reference evidence="6" key="1">
    <citation type="submission" date="2018-05" db="EMBL/GenBank/DDBJ databases">
        <authorList>
            <person name="Lanie J.A."/>
            <person name="Ng W.-L."/>
            <person name="Kazmierczak K.M."/>
            <person name="Andrzejewski T.M."/>
            <person name="Davidsen T.M."/>
            <person name="Wayne K.J."/>
            <person name="Tettelin H."/>
            <person name="Glass J.I."/>
            <person name="Rusch D."/>
            <person name="Podicherti R."/>
            <person name="Tsui H.-C.T."/>
            <person name="Winkler M.E."/>
        </authorList>
    </citation>
    <scope>NUCLEOTIDE SEQUENCE</scope>
</reference>
<keyword evidence="3" id="KW-0862">Zinc</keyword>
<comment type="similarity">
    <text evidence="1">Belongs to the Gfa family.</text>
</comment>
<protein>
    <recommendedName>
        <fullName evidence="5">CENP-V/GFA domain-containing protein</fullName>
    </recommendedName>
</protein>